<comment type="caution">
    <text evidence="3">The sequence shown here is derived from an EMBL/GenBank/DDBJ whole genome shotgun (WGS) entry which is preliminary data.</text>
</comment>
<keyword evidence="4" id="KW-1185">Reference proteome</keyword>
<reference evidence="4" key="1">
    <citation type="journal article" date="2015" name="Nat. Genet.">
        <title>The genome and transcriptome of the zoonotic hookworm Ancylostoma ceylanicum identify infection-specific gene families.</title>
        <authorList>
            <person name="Schwarz E.M."/>
            <person name="Hu Y."/>
            <person name="Antoshechkin I."/>
            <person name="Miller M.M."/>
            <person name="Sternberg P.W."/>
            <person name="Aroian R.V."/>
        </authorList>
    </citation>
    <scope>NUCLEOTIDE SEQUENCE</scope>
    <source>
        <strain evidence="4">HY135</strain>
    </source>
</reference>
<dbReference type="Proteomes" id="UP000024635">
    <property type="component" value="Unassembled WGS sequence"/>
</dbReference>
<proteinExistence type="predicted"/>
<evidence type="ECO:0000256" key="1">
    <source>
        <dbReference type="SAM" id="MobiDB-lite"/>
    </source>
</evidence>
<dbReference type="EMBL" id="JARK01001416">
    <property type="protein sequence ID" value="EYC05768.1"/>
    <property type="molecule type" value="Genomic_DNA"/>
</dbReference>
<sequence>MGASVAHQTHASIFQGFSIRPVSRVNGGNPSRLRQGRRATAPHAPEPLSSAVGVLFLGAFFPFLDDLFAVFMFHNEK</sequence>
<protein>
    <submittedName>
        <fullName evidence="3">Uncharacterized protein</fullName>
    </submittedName>
</protein>
<gene>
    <name evidence="3" type="primary">Acey_s0080.g1348</name>
    <name evidence="3" type="ORF">Y032_0080g1348</name>
</gene>
<evidence type="ECO:0000256" key="2">
    <source>
        <dbReference type="SAM" id="Phobius"/>
    </source>
</evidence>
<keyword evidence="2" id="KW-0812">Transmembrane</keyword>
<name>A0A016TTN9_9BILA</name>
<evidence type="ECO:0000313" key="3">
    <source>
        <dbReference type="EMBL" id="EYC05768.1"/>
    </source>
</evidence>
<evidence type="ECO:0000313" key="4">
    <source>
        <dbReference type="Proteomes" id="UP000024635"/>
    </source>
</evidence>
<feature type="transmembrane region" description="Helical" evidence="2">
    <location>
        <begin position="51"/>
        <end position="73"/>
    </location>
</feature>
<keyword evidence="2" id="KW-0472">Membrane</keyword>
<feature type="region of interest" description="Disordered" evidence="1">
    <location>
        <begin position="21"/>
        <end position="44"/>
    </location>
</feature>
<accession>A0A016TTN9</accession>
<dbReference type="AlphaFoldDB" id="A0A016TTN9"/>
<organism evidence="3 4">
    <name type="scientific">Ancylostoma ceylanicum</name>
    <dbReference type="NCBI Taxonomy" id="53326"/>
    <lineage>
        <taxon>Eukaryota</taxon>
        <taxon>Metazoa</taxon>
        <taxon>Ecdysozoa</taxon>
        <taxon>Nematoda</taxon>
        <taxon>Chromadorea</taxon>
        <taxon>Rhabditida</taxon>
        <taxon>Rhabditina</taxon>
        <taxon>Rhabditomorpha</taxon>
        <taxon>Strongyloidea</taxon>
        <taxon>Ancylostomatidae</taxon>
        <taxon>Ancylostomatinae</taxon>
        <taxon>Ancylostoma</taxon>
    </lineage>
</organism>
<keyword evidence="2" id="KW-1133">Transmembrane helix</keyword>